<feature type="region of interest" description="Disordered" evidence="1">
    <location>
        <begin position="174"/>
        <end position="193"/>
    </location>
</feature>
<dbReference type="EMBL" id="CM026430">
    <property type="protein sequence ID" value="KAG0561673.1"/>
    <property type="molecule type" value="Genomic_DNA"/>
</dbReference>
<accession>A0A8T0GRX7</accession>
<keyword evidence="2" id="KW-0812">Transmembrane</keyword>
<organism evidence="3 4">
    <name type="scientific">Ceratodon purpureus</name>
    <name type="common">Fire moss</name>
    <name type="synonym">Dicranum purpureum</name>
    <dbReference type="NCBI Taxonomy" id="3225"/>
    <lineage>
        <taxon>Eukaryota</taxon>
        <taxon>Viridiplantae</taxon>
        <taxon>Streptophyta</taxon>
        <taxon>Embryophyta</taxon>
        <taxon>Bryophyta</taxon>
        <taxon>Bryophytina</taxon>
        <taxon>Bryopsida</taxon>
        <taxon>Dicranidae</taxon>
        <taxon>Pseudoditrichales</taxon>
        <taxon>Ditrichaceae</taxon>
        <taxon>Ceratodon</taxon>
    </lineage>
</organism>
<dbReference type="AlphaFoldDB" id="A0A8T0GRX7"/>
<evidence type="ECO:0000256" key="2">
    <source>
        <dbReference type="SAM" id="Phobius"/>
    </source>
</evidence>
<comment type="caution">
    <text evidence="3">The sequence shown here is derived from an EMBL/GenBank/DDBJ whole genome shotgun (WGS) entry which is preliminary data.</text>
</comment>
<proteinExistence type="predicted"/>
<evidence type="ECO:0000313" key="3">
    <source>
        <dbReference type="EMBL" id="KAG0561673.1"/>
    </source>
</evidence>
<feature type="transmembrane region" description="Helical" evidence="2">
    <location>
        <begin position="137"/>
        <end position="158"/>
    </location>
</feature>
<gene>
    <name evidence="3" type="ORF">KC19_9G083100</name>
</gene>
<sequence length="236" mass="26121">MSLVRQSLGFSSCGVSHPSSGFKHRGVAGAWLLPQFRTQHLPRTQPLRVANVVRSGGEPYPSGESEVASVVLGQNQVAPPVGNVFGTEVKEVGILEDPVGFFKYRLERKAQSVRQAFESVEDTVKPSPYSPTQGNDVVVFVCVSVFLALSFWLGNYVVPTWIFKETVFRNSGGNVDEEEYVPEDEPSEEEVDPADLIELPRNLMPFQPAAVAGFKAGRQKARDAEEKRRKKAEKRK</sequence>
<evidence type="ECO:0000256" key="1">
    <source>
        <dbReference type="SAM" id="MobiDB-lite"/>
    </source>
</evidence>
<keyword evidence="2" id="KW-0472">Membrane</keyword>
<name>A0A8T0GRX7_CERPU</name>
<reference evidence="3" key="1">
    <citation type="submission" date="2020-06" db="EMBL/GenBank/DDBJ databases">
        <title>WGS assembly of Ceratodon purpureus strain R40.</title>
        <authorList>
            <person name="Carey S.B."/>
            <person name="Jenkins J."/>
            <person name="Shu S."/>
            <person name="Lovell J.T."/>
            <person name="Sreedasyam A."/>
            <person name="Maumus F."/>
            <person name="Tiley G.P."/>
            <person name="Fernandez-Pozo N."/>
            <person name="Barry K."/>
            <person name="Chen C."/>
            <person name="Wang M."/>
            <person name="Lipzen A."/>
            <person name="Daum C."/>
            <person name="Saski C.A."/>
            <person name="Payton A.C."/>
            <person name="Mcbreen J.C."/>
            <person name="Conrad R.E."/>
            <person name="Kollar L.M."/>
            <person name="Olsson S."/>
            <person name="Huttunen S."/>
            <person name="Landis J.B."/>
            <person name="Wickett N.J."/>
            <person name="Johnson M.G."/>
            <person name="Rensing S.A."/>
            <person name="Grimwood J."/>
            <person name="Schmutz J."/>
            <person name="Mcdaniel S.F."/>
        </authorList>
    </citation>
    <scope>NUCLEOTIDE SEQUENCE</scope>
    <source>
        <strain evidence="3">R40</strain>
    </source>
</reference>
<protein>
    <submittedName>
        <fullName evidence="3">Uncharacterized protein</fullName>
    </submittedName>
</protein>
<dbReference type="Proteomes" id="UP000822688">
    <property type="component" value="Chromosome 9"/>
</dbReference>
<keyword evidence="4" id="KW-1185">Reference proteome</keyword>
<feature type="compositionally biased region" description="Acidic residues" evidence="1">
    <location>
        <begin position="175"/>
        <end position="193"/>
    </location>
</feature>
<evidence type="ECO:0000313" key="4">
    <source>
        <dbReference type="Proteomes" id="UP000822688"/>
    </source>
</evidence>
<keyword evidence="2" id="KW-1133">Transmembrane helix</keyword>
<feature type="region of interest" description="Disordered" evidence="1">
    <location>
        <begin position="213"/>
        <end position="236"/>
    </location>
</feature>